<proteinExistence type="predicted"/>
<dbReference type="EMBL" id="ML208303">
    <property type="protein sequence ID" value="TFK71074.1"/>
    <property type="molecule type" value="Genomic_DNA"/>
</dbReference>
<evidence type="ECO:0000313" key="2">
    <source>
        <dbReference type="Proteomes" id="UP000308600"/>
    </source>
</evidence>
<accession>A0ACD3B0I9</accession>
<protein>
    <submittedName>
        <fullName evidence="1">Uncharacterized protein</fullName>
    </submittedName>
</protein>
<sequence length="161" mass="18150">MIPLFGEALEELWLQLPAFSVHLPLLVENFLHPELFQNLRSFSMALDETPVGFFAPGWIASFLTALPNPQRFEELGIELLLFNGDFQDHQVNAQQIGWRELDRILGLDRFPWLSGVEVSLEEKLNGPVSLGRRVPLSRDKAGEFLEAVLPNSWVNGIVSVA</sequence>
<evidence type="ECO:0000313" key="1">
    <source>
        <dbReference type="EMBL" id="TFK71074.1"/>
    </source>
</evidence>
<keyword evidence="2" id="KW-1185">Reference proteome</keyword>
<organism evidence="1 2">
    <name type="scientific">Pluteus cervinus</name>
    <dbReference type="NCBI Taxonomy" id="181527"/>
    <lineage>
        <taxon>Eukaryota</taxon>
        <taxon>Fungi</taxon>
        <taxon>Dikarya</taxon>
        <taxon>Basidiomycota</taxon>
        <taxon>Agaricomycotina</taxon>
        <taxon>Agaricomycetes</taxon>
        <taxon>Agaricomycetidae</taxon>
        <taxon>Agaricales</taxon>
        <taxon>Pluteineae</taxon>
        <taxon>Pluteaceae</taxon>
        <taxon>Pluteus</taxon>
    </lineage>
</organism>
<dbReference type="Proteomes" id="UP000308600">
    <property type="component" value="Unassembled WGS sequence"/>
</dbReference>
<name>A0ACD3B0I9_9AGAR</name>
<gene>
    <name evidence="1" type="ORF">BDN72DRAFT_838176</name>
</gene>
<reference evidence="1 2" key="1">
    <citation type="journal article" date="2019" name="Nat. Ecol. Evol.">
        <title>Megaphylogeny resolves global patterns of mushroom evolution.</title>
        <authorList>
            <person name="Varga T."/>
            <person name="Krizsan K."/>
            <person name="Foldi C."/>
            <person name="Dima B."/>
            <person name="Sanchez-Garcia M."/>
            <person name="Sanchez-Ramirez S."/>
            <person name="Szollosi G.J."/>
            <person name="Szarkandi J.G."/>
            <person name="Papp V."/>
            <person name="Albert L."/>
            <person name="Andreopoulos W."/>
            <person name="Angelini C."/>
            <person name="Antonin V."/>
            <person name="Barry K.W."/>
            <person name="Bougher N.L."/>
            <person name="Buchanan P."/>
            <person name="Buyck B."/>
            <person name="Bense V."/>
            <person name="Catcheside P."/>
            <person name="Chovatia M."/>
            <person name="Cooper J."/>
            <person name="Damon W."/>
            <person name="Desjardin D."/>
            <person name="Finy P."/>
            <person name="Geml J."/>
            <person name="Haridas S."/>
            <person name="Hughes K."/>
            <person name="Justo A."/>
            <person name="Karasinski D."/>
            <person name="Kautmanova I."/>
            <person name="Kiss B."/>
            <person name="Kocsube S."/>
            <person name="Kotiranta H."/>
            <person name="LaButti K.M."/>
            <person name="Lechner B.E."/>
            <person name="Liimatainen K."/>
            <person name="Lipzen A."/>
            <person name="Lukacs Z."/>
            <person name="Mihaltcheva S."/>
            <person name="Morgado L.N."/>
            <person name="Niskanen T."/>
            <person name="Noordeloos M.E."/>
            <person name="Ohm R.A."/>
            <person name="Ortiz-Santana B."/>
            <person name="Ovrebo C."/>
            <person name="Racz N."/>
            <person name="Riley R."/>
            <person name="Savchenko A."/>
            <person name="Shiryaev A."/>
            <person name="Soop K."/>
            <person name="Spirin V."/>
            <person name="Szebenyi C."/>
            <person name="Tomsovsky M."/>
            <person name="Tulloss R.E."/>
            <person name="Uehling J."/>
            <person name="Grigoriev I.V."/>
            <person name="Vagvolgyi C."/>
            <person name="Papp T."/>
            <person name="Martin F.M."/>
            <person name="Miettinen O."/>
            <person name="Hibbett D.S."/>
            <person name="Nagy L.G."/>
        </authorList>
    </citation>
    <scope>NUCLEOTIDE SEQUENCE [LARGE SCALE GENOMIC DNA]</scope>
    <source>
        <strain evidence="1 2">NL-1719</strain>
    </source>
</reference>